<dbReference type="PANTHER" id="PTHR43555:SF1">
    <property type="entry name" value="PHOSPHORIBOSYLFORMYLGLYCINAMIDINE SYNTHASE SUBUNIT PURL"/>
    <property type="match status" value="1"/>
</dbReference>
<evidence type="ECO:0000259" key="9">
    <source>
        <dbReference type="Pfam" id="PF00586"/>
    </source>
</evidence>
<feature type="binding site" evidence="8">
    <location>
        <position position="532"/>
    </location>
    <ligand>
        <name>substrate</name>
    </ligand>
</feature>
<keyword evidence="13" id="KW-1185">Reference proteome</keyword>
<comment type="pathway">
    <text evidence="8">Purine metabolism; IMP biosynthesis via de novo pathway; 5-amino-1-(5-phospho-D-ribosyl)imidazole from N(2)-formyl-N(1)-(5-phospho-D-ribosyl)glycinamide: step 1/2.</text>
</comment>
<evidence type="ECO:0000256" key="4">
    <source>
        <dbReference type="ARBA" id="ARBA00022741"/>
    </source>
</evidence>
<evidence type="ECO:0000259" key="11">
    <source>
        <dbReference type="Pfam" id="PF18072"/>
    </source>
</evidence>
<keyword evidence="1 8" id="KW-0963">Cytoplasm</keyword>
<comment type="catalytic activity">
    <reaction evidence="8">
        <text>N(2)-formyl-N(1)-(5-phospho-beta-D-ribosyl)glycinamide + L-glutamine + ATP + H2O = 2-formamido-N(1)-(5-O-phospho-beta-D-ribosyl)acetamidine + L-glutamate + ADP + phosphate + H(+)</text>
        <dbReference type="Rhea" id="RHEA:17129"/>
        <dbReference type="ChEBI" id="CHEBI:15377"/>
        <dbReference type="ChEBI" id="CHEBI:15378"/>
        <dbReference type="ChEBI" id="CHEBI:29985"/>
        <dbReference type="ChEBI" id="CHEBI:30616"/>
        <dbReference type="ChEBI" id="CHEBI:43474"/>
        <dbReference type="ChEBI" id="CHEBI:58359"/>
        <dbReference type="ChEBI" id="CHEBI:147286"/>
        <dbReference type="ChEBI" id="CHEBI:147287"/>
        <dbReference type="ChEBI" id="CHEBI:456216"/>
        <dbReference type="EC" id="6.3.5.3"/>
    </reaction>
</comment>
<dbReference type="EC" id="6.3.5.3" evidence="8"/>
<keyword evidence="7 8" id="KW-0460">Magnesium</keyword>
<keyword evidence="5 8" id="KW-0658">Purine biosynthesis</keyword>
<gene>
    <name evidence="8 12" type="primary">purL</name>
    <name evidence="12" type="ORF">R50_1757</name>
</gene>
<accession>A0A6F8ZI44</accession>
<evidence type="ECO:0000313" key="12">
    <source>
        <dbReference type="EMBL" id="CAB1129258.1"/>
    </source>
</evidence>
<dbReference type="Pfam" id="PF00586">
    <property type="entry name" value="AIRS"/>
    <property type="match status" value="2"/>
</dbReference>
<feature type="domain" description="PurM-like N-terminal" evidence="9">
    <location>
        <begin position="68"/>
        <end position="184"/>
    </location>
</feature>
<dbReference type="SUPFAM" id="SSF56042">
    <property type="entry name" value="PurM C-terminal domain-like"/>
    <property type="match status" value="2"/>
</dbReference>
<dbReference type="InterPro" id="IPR036676">
    <property type="entry name" value="PurM-like_C_sf"/>
</dbReference>
<evidence type="ECO:0000256" key="2">
    <source>
        <dbReference type="ARBA" id="ARBA00022598"/>
    </source>
</evidence>
<dbReference type="PIRSF" id="PIRSF001587">
    <property type="entry name" value="FGAM_synthase_II"/>
    <property type="match status" value="1"/>
</dbReference>
<dbReference type="InterPro" id="IPR036921">
    <property type="entry name" value="PurM-like_N_sf"/>
</dbReference>
<evidence type="ECO:0000256" key="1">
    <source>
        <dbReference type="ARBA" id="ARBA00022490"/>
    </source>
</evidence>
<feature type="domain" description="PurM-like C-terminal" evidence="10">
    <location>
        <begin position="568"/>
        <end position="708"/>
    </location>
</feature>
<name>A0A6F8ZI44_9FIRM</name>
<dbReference type="InterPro" id="IPR016188">
    <property type="entry name" value="PurM-like_N"/>
</dbReference>
<dbReference type="AlphaFoldDB" id="A0A6F8ZI44"/>
<dbReference type="Gene3D" id="3.30.1330.10">
    <property type="entry name" value="PurM-like, N-terminal domain"/>
    <property type="match status" value="2"/>
</dbReference>
<keyword evidence="4 8" id="KW-0547">Nucleotide-binding</keyword>
<comment type="subcellular location">
    <subcellularLocation>
        <location evidence="8">Cytoplasm</location>
    </subcellularLocation>
</comment>
<dbReference type="KEGG" id="hfv:R50_1757"/>
<keyword evidence="3 8" id="KW-0479">Metal-binding</keyword>
<feature type="domain" description="Phosphoribosylformylglycinamidine synthase linker" evidence="11">
    <location>
        <begin position="7"/>
        <end position="47"/>
    </location>
</feature>
<feature type="binding site" evidence="8">
    <location>
        <position position="89"/>
    </location>
    <ligand>
        <name>Mg(2+)</name>
        <dbReference type="ChEBI" id="CHEBI:18420"/>
        <label>1</label>
    </ligand>
</feature>
<evidence type="ECO:0000256" key="5">
    <source>
        <dbReference type="ARBA" id="ARBA00022755"/>
    </source>
</evidence>
<keyword evidence="2 8" id="KW-0436">Ligase</keyword>
<protein>
    <recommendedName>
        <fullName evidence="8">Phosphoribosylformylglycinamidine synthase subunit PurL</fullName>
        <shortName evidence="8">FGAM synthase</shortName>
        <ecNumber evidence="8">6.3.5.3</ecNumber>
    </recommendedName>
    <alternativeName>
        <fullName evidence="8">Formylglycinamide ribonucleotide amidotransferase subunit II</fullName>
        <shortName evidence="8">FGAR amidotransferase II</shortName>
        <shortName evidence="8">FGAR-AT II</shortName>
    </alternativeName>
    <alternativeName>
        <fullName evidence="8">Glutamine amidotransferase PurL</fullName>
    </alternativeName>
    <alternativeName>
        <fullName evidence="8">Phosphoribosylformylglycinamidine synthase subunit II</fullName>
    </alternativeName>
</protein>
<comment type="subunit">
    <text evidence="8">Monomer. Part of the FGAM synthase complex composed of 1 PurL, 1 PurQ and 2 PurS subunits.</text>
</comment>
<evidence type="ECO:0000256" key="8">
    <source>
        <dbReference type="HAMAP-Rule" id="MF_00420"/>
    </source>
</evidence>
<feature type="domain" description="PurM-like N-terminal" evidence="9">
    <location>
        <begin position="437"/>
        <end position="552"/>
    </location>
</feature>
<dbReference type="Proteomes" id="UP000503399">
    <property type="component" value="Chromosome"/>
</dbReference>
<feature type="active site" evidence="8">
    <location>
        <position position="43"/>
    </location>
</feature>
<dbReference type="UniPathway" id="UPA00074">
    <property type="reaction ID" value="UER00128"/>
</dbReference>
<feature type="binding site" evidence="8">
    <location>
        <position position="237"/>
    </location>
    <ligand>
        <name>substrate</name>
    </ligand>
</feature>
<feature type="binding site" evidence="8">
    <location>
        <begin position="90"/>
        <end position="93"/>
    </location>
    <ligand>
        <name>substrate</name>
    </ligand>
</feature>
<comment type="caution">
    <text evidence="8">Lacks conserved residue(s) required for the propagation of feature annotation.</text>
</comment>
<feature type="binding site" evidence="8">
    <location>
        <position position="492"/>
    </location>
    <ligand>
        <name>ATP</name>
        <dbReference type="ChEBI" id="CHEBI:30616"/>
    </ligand>
</feature>
<feature type="domain" description="PurM-like C-terminal" evidence="10">
    <location>
        <begin position="197"/>
        <end position="353"/>
    </location>
</feature>
<dbReference type="InterPro" id="IPR010918">
    <property type="entry name" value="PurM-like_C_dom"/>
</dbReference>
<feature type="binding site" evidence="8">
    <location>
        <position position="530"/>
    </location>
    <ligand>
        <name>Mg(2+)</name>
        <dbReference type="ChEBI" id="CHEBI:18420"/>
        <label>1</label>
    </ligand>
</feature>
<dbReference type="NCBIfam" id="TIGR01736">
    <property type="entry name" value="FGAM_synth_II"/>
    <property type="match status" value="1"/>
</dbReference>
<reference evidence="12 13" key="1">
    <citation type="submission" date="2020-02" db="EMBL/GenBank/DDBJ databases">
        <authorList>
            <person name="Hogendoorn C."/>
        </authorList>
    </citation>
    <scope>NUCLEOTIDE SEQUENCE [LARGE SCALE GENOMIC DNA]</scope>
    <source>
        <strain evidence="12">R501</strain>
    </source>
</reference>
<comment type="similarity">
    <text evidence="8">Belongs to the FGAMS family.</text>
</comment>
<feature type="binding site" evidence="8">
    <location>
        <position position="113"/>
    </location>
    <ligand>
        <name>Mg(2+)</name>
        <dbReference type="ChEBI" id="CHEBI:18420"/>
        <label>2</label>
    </ligand>
</feature>
<feature type="binding site" evidence="8">
    <location>
        <begin position="309"/>
        <end position="311"/>
    </location>
    <ligand>
        <name>substrate</name>
    </ligand>
</feature>
<evidence type="ECO:0000256" key="3">
    <source>
        <dbReference type="ARBA" id="ARBA00022723"/>
    </source>
</evidence>
<dbReference type="GO" id="GO:0000287">
    <property type="term" value="F:magnesium ion binding"/>
    <property type="evidence" value="ECO:0007669"/>
    <property type="project" value="UniProtKB-UniRule"/>
</dbReference>
<evidence type="ECO:0000259" key="10">
    <source>
        <dbReference type="Pfam" id="PF02769"/>
    </source>
</evidence>
<dbReference type="GO" id="GO:0005737">
    <property type="term" value="C:cytoplasm"/>
    <property type="evidence" value="ECO:0007669"/>
    <property type="project" value="UniProtKB-SubCell"/>
</dbReference>
<keyword evidence="6 8" id="KW-0067">ATP-binding</keyword>
<dbReference type="HAMAP" id="MF_00420">
    <property type="entry name" value="PurL_2"/>
    <property type="match status" value="1"/>
</dbReference>
<feature type="binding site" evidence="8">
    <location>
        <position position="87"/>
    </location>
    <ligand>
        <name>ATP</name>
        <dbReference type="ChEBI" id="CHEBI:30616"/>
    </ligand>
</feature>
<dbReference type="InterPro" id="IPR041609">
    <property type="entry name" value="PurL_linker"/>
</dbReference>
<dbReference type="Pfam" id="PF18072">
    <property type="entry name" value="FGAR-AT_linker"/>
    <property type="match status" value="1"/>
</dbReference>
<feature type="binding site" evidence="8">
    <location>
        <position position="265"/>
    </location>
    <ligand>
        <name>Mg(2+)</name>
        <dbReference type="ChEBI" id="CHEBI:18420"/>
        <label>2</label>
    </ligand>
</feature>
<dbReference type="SUPFAM" id="SSF55326">
    <property type="entry name" value="PurM N-terminal domain-like"/>
    <property type="match status" value="2"/>
</dbReference>
<evidence type="ECO:0000256" key="7">
    <source>
        <dbReference type="ARBA" id="ARBA00022842"/>
    </source>
</evidence>
<evidence type="ECO:0000256" key="6">
    <source>
        <dbReference type="ARBA" id="ARBA00022840"/>
    </source>
</evidence>
<evidence type="ECO:0000313" key="13">
    <source>
        <dbReference type="Proteomes" id="UP000503399"/>
    </source>
</evidence>
<dbReference type="NCBIfam" id="NF002290">
    <property type="entry name" value="PRK01213.1"/>
    <property type="match status" value="1"/>
</dbReference>
<dbReference type="PANTHER" id="PTHR43555">
    <property type="entry name" value="PHOSPHORIBOSYLFORMYLGLYCINAMIDINE SYNTHASE SUBUNIT PURL"/>
    <property type="match status" value="1"/>
</dbReference>
<feature type="active site" description="Proton acceptor" evidence="8">
    <location>
        <position position="91"/>
    </location>
</feature>
<feature type="binding site" evidence="8">
    <location>
        <position position="529"/>
    </location>
    <ligand>
        <name>ATP</name>
        <dbReference type="ChEBI" id="CHEBI:30616"/>
    </ligand>
</feature>
<sequence length="741" mass="76964">MSGSTAYEAVGLTAAEFEAACRLLGREPNPLELGLLGAMWSEHCSYKSSKGLLAWLPHEGPAVVAGPGGNAGVVHLAPGSGVDVAFKIESHNHPSYVEPVEGAATGVGGIIRDVVAMGARPVALLDSLRFGRGDAHSALLEDRVVEGVGKYGNAIGIPTVAGEVAYAPVYARNPLVNVMCVGIAPHGRPPVGAGGARPGGLLVLMGQRTGRDGIHGASLLASRDLTREGEDQRPTVQVGDPFTGKLLMEATLALAGAPGVQAVQDLGAAGLTSAVSEVLVQSGAGGELDLDRVPCRERGMTAYEIMLSESQERMLLVIDPGAWERVRETAAHWELEVAVIGSVTTDDRLRIRHQGAVVADLPARVLVTGCPRRQPDPGLAEAVRAAPAVPVPETVPSGGREAALAVLADPDVRDRAAIYTRYDWTIQTNTVQGPDGEAAVLRVKGEREGLALAIAGPGRWCAVDPYAGAMGAVVRAALAVAATGARPLGITDGLNAGNPDRPQVYRQLAALAAGIADAARALGLPVVGGNVSLHNETAGEPIWPTPVIGMVGGHPHPARPRPRTWDRPGWQLVLLNPPAGGPAALGGSVLALQAGSPWDGLPYPRADLERMALTLAALEAPWFGEGLGAVRVVTDGGPLAAVVRMWLQAPETAGAPRLEAGEDVSLWFGEGPGQVVAAVDPEHLAAWGARLEAAGVPWRVIGRVDPGTTVLEAPGRRAWRLERREADRAWRVRPVRSPVEG</sequence>
<dbReference type="EMBL" id="LR778114">
    <property type="protein sequence ID" value="CAB1129258.1"/>
    <property type="molecule type" value="Genomic_DNA"/>
</dbReference>
<organism evidence="12 13">
    <name type="scientific">Candidatus Hydrogenisulfobacillus filiaventi</name>
    <dbReference type="NCBI Taxonomy" id="2707344"/>
    <lineage>
        <taxon>Bacteria</taxon>
        <taxon>Bacillati</taxon>
        <taxon>Bacillota</taxon>
        <taxon>Clostridia</taxon>
        <taxon>Eubacteriales</taxon>
        <taxon>Clostridiales Family XVII. Incertae Sedis</taxon>
        <taxon>Candidatus Hydrogenisulfobacillus</taxon>
    </lineage>
</organism>
<dbReference type="Pfam" id="PF02769">
    <property type="entry name" value="AIRS_C"/>
    <property type="match status" value="2"/>
</dbReference>
<feature type="binding site" evidence="8">
    <location>
        <position position="112"/>
    </location>
    <ligand>
        <name>substrate</name>
    </ligand>
</feature>
<feature type="binding site" evidence="8">
    <location>
        <position position="46"/>
    </location>
    <ligand>
        <name>ATP</name>
        <dbReference type="ChEBI" id="CHEBI:30616"/>
    </ligand>
</feature>
<dbReference type="GO" id="GO:0005524">
    <property type="term" value="F:ATP binding"/>
    <property type="evidence" value="ECO:0007669"/>
    <property type="project" value="UniProtKB-UniRule"/>
</dbReference>
<comment type="function">
    <text evidence="8">Part of the phosphoribosylformylglycinamidine synthase complex involved in the purines biosynthetic pathway. Catalyzes the ATP-dependent conversion of formylglycinamide ribonucleotide (FGAR) and glutamine to yield formylglycinamidine ribonucleotide (FGAM) and glutamate. The FGAM synthase complex is composed of three subunits. PurQ produces an ammonia molecule by converting glutamine to glutamate. PurL transfers the ammonia molecule to FGAR to form FGAM in an ATP-dependent manner. PurS interacts with PurQ and PurL and is thought to assist in the transfer of the ammonia molecule from PurQ to PurL.</text>
</comment>
<dbReference type="InterPro" id="IPR010074">
    <property type="entry name" value="PRibForGlyAmidine_synth_PurL"/>
</dbReference>
<dbReference type="CDD" id="cd02203">
    <property type="entry name" value="PurL_repeat1"/>
    <property type="match status" value="1"/>
</dbReference>
<dbReference type="Gene3D" id="3.90.650.10">
    <property type="entry name" value="PurM-like C-terminal domain"/>
    <property type="match status" value="2"/>
</dbReference>
<dbReference type="GO" id="GO:0004642">
    <property type="term" value="F:phosphoribosylformylglycinamidine synthase activity"/>
    <property type="evidence" value="ECO:0007669"/>
    <property type="project" value="UniProtKB-UniRule"/>
</dbReference>
<proteinExistence type="inferred from homology"/>
<dbReference type="GO" id="GO:0006189">
    <property type="term" value="P:'de novo' IMP biosynthetic process"/>
    <property type="evidence" value="ECO:0007669"/>
    <property type="project" value="UniProtKB-UniRule"/>
</dbReference>